<reference evidence="9" key="1">
    <citation type="submission" date="2021-02" db="EMBL/GenBank/DDBJ databases">
        <authorList>
            <person name="Dougan E. K."/>
            <person name="Rhodes N."/>
            <person name="Thang M."/>
            <person name="Chan C."/>
        </authorList>
    </citation>
    <scope>NUCLEOTIDE SEQUENCE</scope>
</reference>
<feature type="transmembrane region" description="Helical" evidence="7">
    <location>
        <begin position="49"/>
        <end position="67"/>
    </location>
</feature>
<dbReference type="PANTHER" id="PTHR43731:SF14">
    <property type="entry name" value="PRESENILIN-ASSOCIATED RHOMBOID-LIKE PROTEIN, MITOCHONDRIAL"/>
    <property type="match status" value="1"/>
</dbReference>
<feature type="transmembrane region" description="Helical" evidence="7">
    <location>
        <begin position="99"/>
        <end position="118"/>
    </location>
</feature>
<evidence type="ECO:0000256" key="3">
    <source>
        <dbReference type="ARBA" id="ARBA00022692"/>
    </source>
</evidence>
<dbReference type="SUPFAM" id="SSF144091">
    <property type="entry name" value="Rhomboid-like"/>
    <property type="match status" value="1"/>
</dbReference>
<comment type="similarity">
    <text evidence="2">Belongs to the peptidase S54 family.</text>
</comment>
<evidence type="ECO:0000256" key="1">
    <source>
        <dbReference type="ARBA" id="ARBA00004141"/>
    </source>
</evidence>
<evidence type="ECO:0000256" key="6">
    <source>
        <dbReference type="ARBA" id="ARBA00023136"/>
    </source>
</evidence>
<dbReference type="Gene3D" id="1.20.1540.10">
    <property type="entry name" value="Rhomboid-like"/>
    <property type="match status" value="1"/>
</dbReference>
<keyword evidence="10" id="KW-1185">Reference proteome</keyword>
<dbReference type="Proteomes" id="UP000654075">
    <property type="component" value="Unassembled WGS sequence"/>
</dbReference>
<evidence type="ECO:0000313" key="10">
    <source>
        <dbReference type="Proteomes" id="UP000654075"/>
    </source>
</evidence>
<evidence type="ECO:0000256" key="5">
    <source>
        <dbReference type="ARBA" id="ARBA00022989"/>
    </source>
</evidence>
<protein>
    <recommendedName>
        <fullName evidence="8">Peptidase S54 rhomboid domain-containing protein</fullName>
    </recommendedName>
</protein>
<accession>A0A813HZ44</accession>
<dbReference type="InterPro" id="IPR050925">
    <property type="entry name" value="Rhomboid_protease_S54"/>
</dbReference>
<evidence type="ECO:0000256" key="4">
    <source>
        <dbReference type="ARBA" id="ARBA00022801"/>
    </source>
</evidence>
<feature type="transmembrane region" description="Helical" evidence="7">
    <location>
        <begin position="20"/>
        <end position="37"/>
    </location>
</feature>
<keyword evidence="3 7" id="KW-0812">Transmembrane</keyword>
<proteinExistence type="inferred from homology"/>
<dbReference type="InterPro" id="IPR035952">
    <property type="entry name" value="Rhomboid-like_sf"/>
</dbReference>
<evidence type="ECO:0000256" key="2">
    <source>
        <dbReference type="ARBA" id="ARBA00009045"/>
    </source>
</evidence>
<keyword evidence="6 7" id="KW-0472">Membrane</keyword>
<feature type="domain" description="Peptidase S54 rhomboid" evidence="8">
    <location>
        <begin position="1"/>
        <end position="112"/>
    </location>
</feature>
<organism evidence="9 10">
    <name type="scientific">Polarella glacialis</name>
    <name type="common">Dinoflagellate</name>
    <dbReference type="NCBI Taxonomy" id="89957"/>
    <lineage>
        <taxon>Eukaryota</taxon>
        <taxon>Sar</taxon>
        <taxon>Alveolata</taxon>
        <taxon>Dinophyceae</taxon>
        <taxon>Suessiales</taxon>
        <taxon>Suessiaceae</taxon>
        <taxon>Polarella</taxon>
    </lineage>
</organism>
<keyword evidence="5 7" id="KW-1133">Transmembrane helix</keyword>
<dbReference type="OrthoDB" id="442027at2759"/>
<dbReference type="GO" id="GO:0016020">
    <property type="term" value="C:membrane"/>
    <property type="evidence" value="ECO:0007669"/>
    <property type="project" value="UniProtKB-SubCell"/>
</dbReference>
<evidence type="ECO:0000256" key="7">
    <source>
        <dbReference type="SAM" id="Phobius"/>
    </source>
</evidence>
<evidence type="ECO:0000313" key="9">
    <source>
        <dbReference type="EMBL" id="CAE8643417.1"/>
    </source>
</evidence>
<dbReference type="InterPro" id="IPR022764">
    <property type="entry name" value="Peptidase_S54_rhomboid_dom"/>
</dbReference>
<dbReference type="EMBL" id="CAJNNV010033355">
    <property type="protein sequence ID" value="CAE8643417.1"/>
    <property type="molecule type" value="Genomic_DNA"/>
</dbReference>
<gene>
    <name evidence="9" type="ORF">PGLA1383_LOCUS57763</name>
</gene>
<sequence length="136" mass="14960">MYSLWYLGRPAERVFGPGRFLFVYLMSAFSCALASLWSKRGRRDSLPSVGASGGVFGVMAAMLVFRWRHGIPCAELWLMLLLNLAVGLMSPQVDDAGHIGGAAAGALTSFLWGPRWVWSLGGMLIKDVPIIRWPFV</sequence>
<evidence type="ECO:0000259" key="8">
    <source>
        <dbReference type="Pfam" id="PF01694"/>
    </source>
</evidence>
<keyword evidence="4" id="KW-0378">Hydrolase</keyword>
<comment type="caution">
    <text evidence="9">The sequence shown here is derived from an EMBL/GenBank/DDBJ whole genome shotgun (WGS) entry which is preliminary data.</text>
</comment>
<comment type="subcellular location">
    <subcellularLocation>
        <location evidence="1">Membrane</location>
        <topology evidence="1">Multi-pass membrane protein</topology>
    </subcellularLocation>
</comment>
<dbReference type="Pfam" id="PF01694">
    <property type="entry name" value="Rhomboid"/>
    <property type="match status" value="1"/>
</dbReference>
<dbReference type="AlphaFoldDB" id="A0A813HZ44"/>
<dbReference type="GO" id="GO:0004252">
    <property type="term" value="F:serine-type endopeptidase activity"/>
    <property type="evidence" value="ECO:0007669"/>
    <property type="project" value="InterPro"/>
</dbReference>
<dbReference type="PANTHER" id="PTHR43731">
    <property type="entry name" value="RHOMBOID PROTEASE"/>
    <property type="match status" value="1"/>
</dbReference>
<name>A0A813HZ44_POLGL</name>